<evidence type="ECO:0000256" key="3">
    <source>
        <dbReference type="SAM" id="Phobius"/>
    </source>
</evidence>
<name>A0A6L2MIV1_TANCI</name>
<gene>
    <name evidence="4" type="ORF">Tci_044680</name>
</gene>
<comment type="caution">
    <text evidence="4">The sequence shown here is derived from an EMBL/GenBank/DDBJ whole genome shotgun (WGS) entry which is preliminary data.</text>
</comment>
<evidence type="ECO:0000256" key="1">
    <source>
        <dbReference type="SAM" id="Coils"/>
    </source>
</evidence>
<dbReference type="EMBL" id="BKCJ010006544">
    <property type="protein sequence ID" value="GEU72702.1"/>
    <property type="molecule type" value="Genomic_DNA"/>
</dbReference>
<sequence>MSNITYIKYVLTQKGLDTFCHKFHIPDVVHPQLPGHNQTIHERRAGKIGVYTRLFEFANFWLLLSTFFIDVLGYFRINLSQLSVIMTAKVSHFEILCRVYNIEPTVGLFRCFYVNSKNKGWMSFSKRSDSSEMDLLAFIHVADPTKVKIVERERAGGEAKLLDSTIGHVVLLLPVAPSRSKSGLDGSVDMLFDENGGTDQGDSDTGGGHDAEIELVMAVVDAVAGNVTAERPKRPRKKRAAVADASDSSYPPKKLRRDHGTSSGVATGGKSPSVIKELLANSLLNVEREGDYHTNSVTRANLRTIGPAERSTILPPMMTEAVITTSVASVPSVPPDVVGPSHLPGQELLMGSREINSESLHEVFVPRWNVPNDTLLDDHDISLRGRDRSLSVRKDSLLKSRDEEIENLKAQVLLKEVEAKAACLRVQVSTAETAEKVRADELDALKQKSVALEDEKTSLNGKISELQSSVYAKDLELKDFNVDVSSLKSQNDNLVDQVHALETTCSSLRDQISGYERLKEQIQDFQDDQMNIVNDKVAKLDVKHLEMALHLEAKFYPHLLTTISGHRWLPTHGLKLALVKCVNSSEYLTALGVAISCAIKKGMQSALAAGIDHGKEGKSLADVAAYNHAAEADFNFAVQRFHEVDFPLLAELKSHKDVSVEDTMNLLRLEGHLVNAPGMSDLQPDVEQLMLPIHRENIAPQRSALVDVWVPLAKPLSAKNLTGAEGTSDNVPAAVATTTALSTTFASTSSIPLIIVDEYDVVGADDQEDA</sequence>
<organism evidence="4">
    <name type="scientific">Tanacetum cinerariifolium</name>
    <name type="common">Dalmatian daisy</name>
    <name type="synonym">Chrysanthemum cinerariifolium</name>
    <dbReference type="NCBI Taxonomy" id="118510"/>
    <lineage>
        <taxon>Eukaryota</taxon>
        <taxon>Viridiplantae</taxon>
        <taxon>Streptophyta</taxon>
        <taxon>Embryophyta</taxon>
        <taxon>Tracheophyta</taxon>
        <taxon>Spermatophyta</taxon>
        <taxon>Magnoliopsida</taxon>
        <taxon>eudicotyledons</taxon>
        <taxon>Gunneridae</taxon>
        <taxon>Pentapetalae</taxon>
        <taxon>asterids</taxon>
        <taxon>campanulids</taxon>
        <taxon>Asterales</taxon>
        <taxon>Asteraceae</taxon>
        <taxon>Asteroideae</taxon>
        <taxon>Anthemideae</taxon>
        <taxon>Anthemidinae</taxon>
        <taxon>Tanacetum</taxon>
    </lineage>
</organism>
<feature type="coiled-coil region" evidence="1">
    <location>
        <begin position="414"/>
        <end position="535"/>
    </location>
</feature>
<dbReference type="AlphaFoldDB" id="A0A6L2MIV1"/>
<evidence type="ECO:0000256" key="2">
    <source>
        <dbReference type="SAM" id="MobiDB-lite"/>
    </source>
</evidence>
<dbReference type="Gene3D" id="1.10.287.1490">
    <property type="match status" value="1"/>
</dbReference>
<dbReference type="PANTHER" id="PTHR31099:SF41">
    <property type="entry name" value="TRANSPOSASE (PUTATIVE), GYPSY TYPE-RELATED"/>
    <property type="match status" value="1"/>
</dbReference>
<feature type="transmembrane region" description="Helical" evidence="3">
    <location>
        <begin position="54"/>
        <end position="75"/>
    </location>
</feature>
<feature type="region of interest" description="Disordered" evidence="2">
    <location>
        <begin position="186"/>
        <end position="209"/>
    </location>
</feature>
<keyword evidence="3" id="KW-0472">Membrane</keyword>
<keyword evidence="3" id="KW-1133">Transmembrane helix</keyword>
<reference evidence="4" key="1">
    <citation type="journal article" date="2019" name="Sci. Rep.">
        <title>Draft genome of Tanacetum cinerariifolium, the natural source of mosquito coil.</title>
        <authorList>
            <person name="Yamashiro T."/>
            <person name="Shiraishi A."/>
            <person name="Satake H."/>
            <person name="Nakayama K."/>
        </authorList>
    </citation>
    <scope>NUCLEOTIDE SEQUENCE</scope>
</reference>
<accession>A0A6L2MIV1</accession>
<proteinExistence type="predicted"/>
<feature type="region of interest" description="Disordered" evidence="2">
    <location>
        <begin position="227"/>
        <end position="270"/>
    </location>
</feature>
<dbReference type="PANTHER" id="PTHR31099">
    <property type="entry name" value="OS06G0165300 PROTEIN"/>
    <property type="match status" value="1"/>
</dbReference>
<keyword evidence="1" id="KW-0175">Coiled coil</keyword>
<evidence type="ECO:0000313" key="4">
    <source>
        <dbReference type="EMBL" id="GEU72702.1"/>
    </source>
</evidence>
<keyword evidence="3" id="KW-0812">Transmembrane</keyword>
<protein>
    <submittedName>
        <fullName evidence="4">Transposase (Putative), gypsy type</fullName>
    </submittedName>
</protein>